<protein>
    <submittedName>
        <fullName evidence="1">N-acetyltransferase</fullName>
    </submittedName>
</protein>
<dbReference type="Gene3D" id="3.40.630.30">
    <property type="match status" value="1"/>
</dbReference>
<dbReference type="EMBL" id="JADBEO010000012">
    <property type="protein sequence ID" value="MDR4306434.1"/>
    <property type="molecule type" value="Genomic_DNA"/>
</dbReference>
<accession>A0ABU1DE93</accession>
<dbReference type="Pfam" id="PF04339">
    <property type="entry name" value="FemAB_like"/>
    <property type="match status" value="1"/>
</dbReference>
<evidence type="ECO:0000313" key="2">
    <source>
        <dbReference type="Proteomes" id="UP001181622"/>
    </source>
</evidence>
<dbReference type="InterPro" id="IPR016181">
    <property type="entry name" value="Acyl_CoA_acyltransferase"/>
</dbReference>
<evidence type="ECO:0000313" key="1">
    <source>
        <dbReference type="EMBL" id="MDR4306434.1"/>
    </source>
</evidence>
<gene>
    <name evidence="1" type="ORF">IHQ68_07365</name>
</gene>
<dbReference type="Proteomes" id="UP001181622">
    <property type="component" value="Unassembled WGS sequence"/>
</dbReference>
<dbReference type="SUPFAM" id="SSF55729">
    <property type="entry name" value="Acyl-CoA N-acyltransferases (Nat)"/>
    <property type="match status" value="1"/>
</dbReference>
<dbReference type="RefSeq" id="WP_309390329.1">
    <property type="nucleotide sequence ID" value="NZ_JADBEO010000012.1"/>
</dbReference>
<proteinExistence type="predicted"/>
<comment type="caution">
    <text evidence="1">The sequence shown here is derived from an EMBL/GenBank/DDBJ whole genome shotgun (WGS) entry which is preliminary data.</text>
</comment>
<sequence length="391" mass="43186">MEPTPQFRARAVERIADVEQAIWNACAASGGAPHNPFVDHRFLKALEESGSVGPRTGWTPAHIALETGAGAPAGFAPCYLKTHSQGEYVFDHGFADAYERAGGSYYPKLQAAVPFTPATGPRLLAAPDQRREQAQAGLAAAMLGLMRQTEASSVHVTFATEEERALLVERGFLARDDQQFHWRNDGYGSYDDFLADLASRKRKQLKRERRDAVTGGITIRRLAGRDVTEAHWDAFFDFYMDTGSRKWGRPYLNRRFFSLVGEAMPESILLVLAERDGRPIAGALNFIGGEAIYGRYWGAIEEHSFLHFEVCYHQAIEAAIERGLGRVEAGAQGEHKLARGYRPVTTRSAHAFADPGLARAVADYLARERRYVAAAQAELEAATPFRRAEAG</sequence>
<dbReference type="InterPro" id="IPR007434">
    <property type="entry name" value="FemAB-like"/>
</dbReference>
<dbReference type="PANTHER" id="PTHR47017">
    <property type="entry name" value="ACYL-COA"/>
    <property type="match status" value="1"/>
</dbReference>
<reference evidence="1" key="1">
    <citation type="submission" date="2020-10" db="EMBL/GenBank/DDBJ databases">
        <authorList>
            <person name="Abbas A."/>
            <person name="Razzaq R."/>
            <person name="Waqas M."/>
            <person name="Abbas N."/>
            <person name="Nielsen T.K."/>
            <person name="Hansen L.H."/>
            <person name="Hussain S."/>
            <person name="Shahid M."/>
        </authorList>
    </citation>
    <scope>NUCLEOTIDE SEQUENCE</scope>
    <source>
        <strain evidence="1">S14</strain>
    </source>
</reference>
<name>A0ABU1DE93_9HYPH</name>
<dbReference type="PANTHER" id="PTHR47017:SF1">
    <property type="entry name" value="ACYL-COA"/>
    <property type="match status" value="1"/>
</dbReference>
<keyword evidence="2" id="KW-1185">Reference proteome</keyword>
<organism evidence="1 2">
    <name type="scientific">Chelatococcus sambhunathii</name>
    <dbReference type="NCBI Taxonomy" id="363953"/>
    <lineage>
        <taxon>Bacteria</taxon>
        <taxon>Pseudomonadati</taxon>
        <taxon>Pseudomonadota</taxon>
        <taxon>Alphaproteobacteria</taxon>
        <taxon>Hyphomicrobiales</taxon>
        <taxon>Chelatococcaceae</taxon>
        <taxon>Chelatococcus</taxon>
    </lineage>
</organism>